<sequence length="310" mass="33030">MSTNEFAAFQALDLAPIKMKLMHVESGEGWSALRADAVETEYRRFLFLMKKYPNAEASPTVDVDTFWHYHILDTMKYARDCAAVFGYFLHHYPYVGIGASANDSDHVAAGERMREIYEAEFGAAAVPYAAWNTSDSKRLDISAWYKLPGERREAANTAYAYCTAPGTPRQASNAAYAYCTAPGTPRQAANAAAYAYCTAPGMPREAANAAYAYCTSPGVPRQAVNSAYAYCTSPGMPREAANAAAYAYCTSPGVPAQAADAAYAYCTAPGAPHDAANAAAYAFCSSPGKQPQSDAAEPCAAPGKELAHAA</sequence>
<gene>
    <name evidence="2" type="ORF">ACFFJK_02180</name>
</gene>
<name>A0ABV6FB07_9BURK</name>
<dbReference type="InterPro" id="IPR009836">
    <property type="entry name" value="GRDP-like"/>
</dbReference>
<accession>A0ABV6FB07</accession>
<organism evidence="2 3">
    <name type="scientific">Massilia consociata</name>
    <dbReference type="NCBI Taxonomy" id="760117"/>
    <lineage>
        <taxon>Bacteria</taxon>
        <taxon>Pseudomonadati</taxon>
        <taxon>Pseudomonadota</taxon>
        <taxon>Betaproteobacteria</taxon>
        <taxon>Burkholderiales</taxon>
        <taxon>Oxalobacteraceae</taxon>
        <taxon>Telluria group</taxon>
        <taxon>Massilia</taxon>
    </lineage>
</organism>
<comment type="caution">
    <text evidence="2">The sequence shown here is derived from an EMBL/GenBank/DDBJ whole genome shotgun (WGS) entry which is preliminary data.</text>
</comment>
<evidence type="ECO:0000313" key="2">
    <source>
        <dbReference type="EMBL" id="MFC0250684.1"/>
    </source>
</evidence>
<feature type="region of interest" description="Disordered" evidence="1">
    <location>
        <begin position="290"/>
        <end position="310"/>
    </location>
</feature>
<evidence type="ECO:0000256" key="1">
    <source>
        <dbReference type="SAM" id="MobiDB-lite"/>
    </source>
</evidence>
<protein>
    <submittedName>
        <fullName evidence="2">Glycine-rich domain-containing protein</fullName>
    </submittedName>
</protein>
<dbReference type="Proteomes" id="UP001589773">
    <property type="component" value="Unassembled WGS sequence"/>
</dbReference>
<dbReference type="RefSeq" id="WP_379677449.1">
    <property type="nucleotide sequence ID" value="NZ_JBHLWP010000003.1"/>
</dbReference>
<dbReference type="Pfam" id="PF07173">
    <property type="entry name" value="GRDP-like"/>
    <property type="match status" value="1"/>
</dbReference>
<dbReference type="EMBL" id="JBHLWP010000003">
    <property type="protein sequence ID" value="MFC0250684.1"/>
    <property type="molecule type" value="Genomic_DNA"/>
</dbReference>
<proteinExistence type="predicted"/>
<evidence type="ECO:0000313" key="3">
    <source>
        <dbReference type="Proteomes" id="UP001589773"/>
    </source>
</evidence>
<reference evidence="2 3" key="1">
    <citation type="submission" date="2024-09" db="EMBL/GenBank/DDBJ databases">
        <authorList>
            <person name="Sun Q."/>
            <person name="Mori K."/>
        </authorList>
    </citation>
    <scope>NUCLEOTIDE SEQUENCE [LARGE SCALE GENOMIC DNA]</scope>
    <source>
        <strain evidence="2 3">CCM 7792</strain>
    </source>
</reference>
<keyword evidence="3" id="KW-1185">Reference proteome</keyword>